<dbReference type="GO" id="GO:0046872">
    <property type="term" value="F:metal ion binding"/>
    <property type="evidence" value="ECO:0007669"/>
    <property type="project" value="UniProtKB-KW"/>
</dbReference>
<dbReference type="SUPFAM" id="SSF52141">
    <property type="entry name" value="Uracil-DNA glycosylase-like"/>
    <property type="match status" value="1"/>
</dbReference>
<dbReference type="EC" id="3.2.2.27" evidence="3"/>
<keyword evidence="7" id="KW-0227">DNA damage</keyword>
<evidence type="ECO:0000256" key="9">
    <source>
        <dbReference type="ARBA" id="ARBA00023004"/>
    </source>
</evidence>
<evidence type="ECO:0000256" key="10">
    <source>
        <dbReference type="ARBA" id="ARBA00023014"/>
    </source>
</evidence>
<evidence type="ECO:0000256" key="8">
    <source>
        <dbReference type="ARBA" id="ARBA00022801"/>
    </source>
</evidence>
<evidence type="ECO:0000256" key="6">
    <source>
        <dbReference type="ARBA" id="ARBA00022723"/>
    </source>
</evidence>
<evidence type="ECO:0000256" key="2">
    <source>
        <dbReference type="ARBA" id="ARBA00006521"/>
    </source>
</evidence>
<sequence>MTGIGDAHALKALLDWQAELGADLPIGDLPVNRYAAPARRPAAAAPAAAAGGAAAAATAPNTAMRADARAAGPTDGPDPVAVAETAAAGAGDLAALHAAMAGFGHCDLQQGARTLVFADGQPGARVMIVGEAPGREEDLQGKPFVGQAGHLLDLMLATIGLARGAAELDKAVYITNLIPWRPPQNRAPTSQECAMMAPFARRHIALAAPEIIVLMGNTACEGLLGRKGITRLRGQWSELGPLPCLPMLHPAYLLRNPAAKRDAWADLLALRARLDADAAQSRLKGHAPP</sequence>
<feature type="domain" description="Uracil-DNA glycosylase-like" evidence="12">
    <location>
        <begin position="117"/>
        <end position="268"/>
    </location>
</feature>
<organism evidence="13 14">
    <name type="scientific">Meridianimarinicoccus roseus</name>
    <dbReference type="NCBI Taxonomy" id="2072018"/>
    <lineage>
        <taxon>Bacteria</taxon>
        <taxon>Pseudomonadati</taxon>
        <taxon>Pseudomonadota</taxon>
        <taxon>Alphaproteobacteria</taxon>
        <taxon>Rhodobacterales</taxon>
        <taxon>Paracoccaceae</taxon>
        <taxon>Meridianimarinicoccus</taxon>
    </lineage>
</organism>
<dbReference type="RefSeq" id="WP_109812767.1">
    <property type="nucleotide sequence ID" value="NZ_QGKU01000048.1"/>
</dbReference>
<dbReference type="InterPro" id="IPR005122">
    <property type="entry name" value="Uracil-DNA_glycosylase-like"/>
</dbReference>
<evidence type="ECO:0000256" key="11">
    <source>
        <dbReference type="ARBA" id="ARBA00023204"/>
    </source>
</evidence>
<evidence type="ECO:0000256" key="7">
    <source>
        <dbReference type="ARBA" id="ARBA00022763"/>
    </source>
</evidence>
<dbReference type="EMBL" id="QGKU01000048">
    <property type="protein sequence ID" value="PWR01725.1"/>
    <property type="molecule type" value="Genomic_DNA"/>
</dbReference>
<evidence type="ECO:0000313" key="13">
    <source>
        <dbReference type="EMBL" id="PWR01725.1"/>
    </source>
</evidence>
<dbReference type="SMART" id="SM00986">
    <property type="entry name" value="UDG"/>
    <property type="match status" value="1"/>
</dbReference>
<name>A0A2V2L919_9RHOB</name>
<keyword evidence="6" id="KW-0479">Metal-binding</keyword>
<proteinExistence type="inferred from homology"/>
<keyword evidence="11" id="KW-0234">DNA repair</keyword>
<evidence type="ECO:0000256" key="1">
    <source>
        <dbReference type="ARBA" id="ARBA00001400"/>
    </source>
</evidence>
<dbReference type="GO" id="GO:0004844">
    <property type="term" value="F:uracil DNA N-glycosylase activity"/>
    <property type="evidence" value="ECO:0007669"/>
    <property type="project" value="UniProtKB-EC"/>
</dbReference>
<keyword evidence="14" id="KW-1185">Reference proteome</keyword>
<comment type="catalytic activity">
    <reaction evidence="1">
        <text>Hydrolyzes single-stranded DNA or mismatched double-stranded DNA and polynucleotides, releasing free uracil.</text>
        <dbReference type="EC" id="3.2.2.27"/>
    </reaction>
</comment>
<keyword evidence="8" id="KW-0378">Hydrolase</keyword>
<dbReference type="GO" id="GO:0006281">
    <property type="term" value="P:DNA repair"/>
    <property type="evidence" value="ECO:0007669"/>
    <property type="project" value="UniProtKB-KW"/>
</dbReference>
<keyword evidence="10" id="KW-0411">Iron-sulfur</keyword>
<keyword evidence="5" id="KW-0004">4Fe-4S</keyword>
<dbReference type="GO" id="GO:0051539">
    <property type="term" value="F:4 iron, 4 sulfur cluster binding"/>
    <property type="evidence" value="ECO:0007669"/>
    <property type="project" value="UniProtKB-KW"/>
</dbReference>
<gene>
    <name evidence="13" type="ORF">DKT77_16565</name>
</gene>
<reference evidence="13 14" key="1">
    <citation type="submission" date="2018-05" db="EMBL/GenBank/DDBJ databases">
        <title>Rhodobacteraceae gen. nov., sp. nov. isolated from sea water.</title>
        <authorList>
            <person name="Ren Y."/>
        </authorList>
    </citation>
    <scope>NUCLEOTIDE SEQUENCE [LARGE SCALE GENOMIC DNA]</scope>
    <source>
        <strain evidence="13 14">TG-679</strain>
    </source>
</reference>
<dbReference type="SMART" id="SM00987">
    <property type="entry name" value="UreE_C"/>
    <property type="match status" value="1"/>
</dbReference>
<dbReference type="PANTHER" id="PTHR33693:SF1">
    <property type="entry name" value="TYPE-4 URACIL-DNA GLYCOSYLASE"/>
    <property type="match status" value="1"/>
</dbReference>
<comment type="similarity">
    <text evidence="2">Belongs to the uracil-DNA glycosylase (UDG) superfamily. Type 4 (UDGa) family.</text>
</comment>
<evidence type="ECO:0000256" key="5">
    <source>
        <dbReference type="ARBA" id="ARBA00022485"/>
    </source>
</evidence>
<dbReference type="OrthoDB" id="5290748at2"/>
<dbReference type="InterPro" id="IPR036895">
    <property type="entry name" value="Uracil-DNA_glycosylase-like_sf"/>
</dbReference>
<dbReference type="AlphaFoldDB" id="A0A2V2L919"/>
<evidence type="ECO:0000256" key="4">
    <source>
        <dbReference type="ARBA" id="ARBA00019403"/>
    </source>
</evidence>
<protein>
    <recommendedName>
        <fullName evidence="4">Type-4 uracil-DNA glycosylase</fullName>
        <ecNumber evidence="3">3.2.2.27</ecNumber>
    </recommendedName>
</protein>
<dbReference type="Proteomes" id="UP000245680">
    <property type="component" value="Unassembled WGS sequence"/>
</dbReference>
<dbReference type="CDD" id="cd10030">
    <property type="entry name" value="UDG-F4_TTUDGA_SPO1dp_like"/>
    <property type="match status" value="1"/>
</dbReference>
<dbReference type="Gene3D" id="3.40.470.10">
    <property type="entry name" value="Uracil-DNA glycosylase-like domain"/>
    <property type="match status" value="1"/>
</dbReference>
<dbReference type="NCBIfam" id="TIGR00758">
    <property type="entry name" value="UDG_fam4"/>
    <property type="match status" value="1"/>
</dbReference>
<dbReference type="InterPro" id="IPR005273">
    <property type="entry name" value="Ura-DNA_glyco_family4"/>
</dbReference>
<comment type="caution">
    <text evidence="13">The sequence shown here is derived from an EMBL/GenBank/DDBJ whole genome shotgun (WGS) entry which is preliminary data.</text>
</comment>
<evidence type="ECO:0000256" key="3">
    <source>
        <dbReference type="ARBA" id="ARBA00012030"/>
    </source>
</evidence>
<dbReference type="PANTHER" id="PTHR33693">
    <property type="entry name" value="TYPE-5 URACIL-DNA GLYCOSYLASE"/>
    <property type="match status" value="1"/>
</dbReference>
<dbReference type="InterPro" id="IPR051536">
    <property type="entry name" value="UDG_Type-4/5"/>
</dbReference>
<accession>A0A2V2L919</accession>
<evidence type="ECO:0000259" key="12">
    <source>
        <dbReference type="SMART" id="SM00986"/>
    </source>
</evidence>
<evidence type="ECO:0000313" key="14">
    <source>
        <dbReference type="Proteomes" id="UP000245680"/>
    </source>
</evidence>
<keyword evidence="9" id="KW-0408">Iron</keyword>
<dbReference type="Pfam" id="PF03167">
    <property type="entry name" value="UDG"/>
    <property type="match status" value="1"/>
</dbReference>